<dbReference type="InParanoid" id="A0A6J2VFK6"/>
<keyword evidence="2" id="KW-0479">Metal-binding</keyword>
<name>A0A6J2VFK6_CHACN</name>
<evidence type="ECO:0000256" key="1">
    <source>
        <dbReference type="ARBA" id="ARBA00004123"/>
    </source>
</evidence>
<protein>
    <submittedName>
        <fullName evidence="8">Zinc finger BED domain-containing protein 4</fullName>
    </submittedName>
</protein>
<dbReference type="GO" id="GO:0005634">
    <property type="term" value="C:nucleus"/>
    <property type="evidence" value="ECO:0007669"/>
    <property type="project" value="UniProtKB-SubCell"/>
</dbReference>
<evidence type="ECO:0000256" key="2">
    <source>
        <dbReference type="ARBA" id="ARBA00022723"/>
    </source>
</evidence>
<dbReference type="InterPro" id="IPR052035">
    <property type="entry name" value="ZnF_BED_domain_contain"/>
</dbReference>
<dbReference type="GO" id="GO:0008270">
    <property type="term" value="F:zinc ion binding"/>
    <property type="evidence" value="ECO:0007669"/>
    <property type="project" value="UniProtKB-KW"/>
</dbReference>
<keyword evidence="5" id="KW-0539">Nucleus</keyword>
<gene>
    <name evidence="8" type="primary">LOC115812369</name>
</gene>
<dbReference type="InterPro" id="IPR008906">
    <property type="entry name" value="HATC_C_dom"/>
</dbReference>
<proteinExistence type="predicted"/>
<dbReference type="InterPro" id="IPR012337">
    <property type="entry name" value="RNaseH-like_sf"/>
</dbReference>
<dbReference type="AlphaFoldDB" id="A0A6J2VFK6"/>
<evidence type="ECO:0000256" key="5">
    <source>
        <dbReference type="ARBA" id="ARBA00023242"/>
    </source>
</evidence>
<dbReference type="OrthoDB" id="1607513at2759"/>
<reference evidence="8" key="1">
    <citation type="submission" date="2025-08" db="UniProtKB">
        <authorList>
            <consortium name="RefSeq"/>
        </authorList>
    </citation>
    <scope>IDENTIFICATION</scope>
</reference>
<dbReference type="PANTHER" id="PTHR46481">
    <property type="entry name" value="ZINC FINGER BED DOMAIN-CONTAINING PROTEIN 4"/>
    <property type="match status" value="1"/>
</dbReference>
<evidence type="ECO:0000313" key="7">
    <source>
        <dbReference type="Proteomes" id="UP000504632"/>
    </source>
</evidence>
<organism evidence="7 8">
    <name type="scientific">Chanos chanos</name>
    <name type="common">Milkfish</name>
    <name type="synonym">Mugil chanos</name>
    <dbReference type="NCBI Taxonomy" id="29144"/>
    <lineage>
        <taxon>Eukaryota</taxon>
        <taxon>Metazoa</taxon>
        <taxon>Chordata</taxon>
        <taxon>Craniata</taxon>
        <taxon>Vertebrata</taxon>
        <taxon>Euteleostomi</taxon>
        <taxon>Actinopterygii</taxon>
        <taxon>Neopterygii</taxon>
        <taxon>Teleostei</taxon>
        <taxon>Ostariophysi</taxon>
        <taxon>Gonorynchiformes</taxon>
        <taxon>Chanidae</taxon>
        <taxon>Chanos</taxon>
    </lineage>
</organism>
<dbReference type="GO" id="GO:0046983">
    <property type="term" value="F:protein dimerization activity"/>
    <property type="evidence" value="ECO:0007669"/>
    <property type="project" value="InterPro"/>
</dbReference>
<comment type="subcellular location">
    <subcellularLocation>
        <location evidence="1">Nucleus</location>
    </subcellularLocation>
</comment>
<evidence type="ECO:0000259" key="6">
    <source>
        <dbReference type="Pfam" id="PF05699"/>
    </source>
</evidence>
<keyword evidence="7" id="KW-1185">Reference proteome</keyword>
<dbReference type="GeneID" id="115812369"/>
<dbReference type="Pfam" id="PF05699">
    <property type="entry name" value="Dimer_Tnp_hAT"/>
    <property type="match status" value="1"/>
</dbReference>
<keyword evidence="4" id="KW-0862">Zinc</keyword>
<dbReference type="SUPFAM" id="SSF53098">
    <property type="entry name" value="Ribonuclease H-like"/>
    <property type="match status" value="1"/>
</dbReference>
<keyword evidence="3" id="KW-0863">Zinc-finger</keyword>
<dbReference type="PANTHER" id="PTHR46481:SF10">
    <property type="entry name" value="ZINC FINGER BED DOMAIN-CONTAINING PROTEIN 39"/>
    <property type="match status" value="1"/>
</dbReference>
<feature type="domain" description="HAT C-terminal dimerisation" evidence="6">
    <location>
        <begin position="368"/>
        <end position="443"/>
    </location>
</feature>
<evidence type="ECO:0000313" key="8">
    <source>
        <dbReference type="RefSeq" id="XP_030630707.1"/>
    </source>
</evidence>
<dbReference type="RefSeq" id="XP_030630707.1">
    <property type="nucleotide sequence ID" value="XM_030774847.1"/>
</dbReference>
<sequence>MTVSDQPVATAEEVEFQHLLRILKPLTNFQLSTGIHTELLNMYNQMKTEVKRVVGHAQDLVLTAELWVCTATDSYLTVTCHLINENWDLQSYTLETAHLLDNQSADYIVQQLVRIAKDWAIKEKIHVIVTNIKHMRTACEKAGWIHISCFAHTLDVVFKEAMATSTWEDLLKKCRAIVKFFHQDPGATQKLQEKQAELNLPQRELVQSTHGKWLPTLHMLERLSEQWPAIHEVSKDRLIEELWFYPQERQMLHSAVQALMSLREVVEEVGQHGFNPISNIIPLVDKLQVTLGEMRENKVAEKLAEKCDYHFGSIKNNTWLSISTALDPKFKSYRGLREQAEKIKAKIQHLITGSTSHQRYHEQAEYDFFVQMDTASALKPLQFWASQTEFKSLYKIALKYLTVVSTAIPMERVLQMETSQTVAKWRCSLEPQYVSLLVFLNTNCPTVRGVQFDKDER</sequence>
<dbReference type="Proteomes" id="UP000504632">
    <property type="component" value="Chromosome 5"/>
</dbReference>
<evidence type="ECO:0000256" key="4">
    <source>
        <dbReference type="ARBA" id="ARBA00022833"/>
    </source>
</evidence>
<accession>A0A6J2VFK6</accession>
<evidence type="ECO:0000256" key="3">
    <source>
        <dbReference type="ARBA" id="ARBA00022771"/>
    </source>
</evidence>